<dbReference type="Proteomes" id="UP001445076">
    <property type="component" value="Unassembled WGS sequence"/>
</dbReference>
<comment type="caution">
    <text evidence="2">The sequence shown here is derived from an EMBL/GenBank/DDBJ whole genome shotgun (WGS) entry which is preliminary data.</text>
</comment>
<protein>
    <submittedName>
        <fullName evidence="2">Uncharacterized protein</fullName>
    </submittedName>
</protein>
<evidence type="ECO:0000256" key="1">
    <source>
        <dbReference type="SAM" id="MobiDB-lite"/>
    </source>
</evidence>
<accession>A0AAW0X397</accession>
<evidence type="ECO:0000313" key="2">
    <source>
        <dbReference type="EMBL" id="KAK8734191.1"/>
    </source>
</evidence>
<evidence type="ECO:0000313" key="3">
    <source>
        <dbReference type="Proteomes" id="UP001445076"/>
    </source>
</evidence>
<dbReference type="EMBL" id="JARKIK010000051">
    <property type="protein sequence ID" value="KAK8734191.1"/>
    <property type="molecule type" value="Genomic_DNA"/>
</dbReference>
<sequence length="106" mass="11461">MQREEKLGPSGLLRTVILYFLTCGSNNKLQVCRQFFLKTLDVSEKASRIVLEKMVRGELGSEGGAATPPPGSARPQSSQEDQLSSKNGDDANLSNDDDEIKSEGSS</sequence>
<organism evidence="2 3">
    <name type="scientific">Cherax quadricarinatus</name>
    <name type="common">Australian red claw crayfish</name>
    <dbReference type="NCBI Taxonomy" id="27406"/>
    <lineage>
        <taxon>Eukaryota</taxon>
        <taxon>Metazoa</taxon>
        <taxon>Ecdysozoa</taxon>
        <taxon>Arthropoda</taxon>
        <taxon>Crustacea</taxon>
        <taxon>Multicrustacea</taxon>
        <taxon>Malacostraca</taxon>
        <taxon>Eumalacostraca</taxon>
        <taxon>Eucarida</taxon>
        <taxon>Decapoda</taxon>
        <taxon>Pleocyemata</taxon>
        <taxon>Astacidea</taxon>
        <taxon>Parastacoidea</taxon>
        <taxon>Parastacidae</taxon>
        <taxon>Cherax</taxon>
    </lineage>
</organism>
<feature type="compositionally biased region" description="Polar residues" evidence="1">
    <location>
        <begin position="74"/>
        <end position="86"/>
    </location>
</feature>
<gene>
    <name evidence="2" type="ORF">OTU49_006051</name>
</gene>
<dbReference type="AlphaFoldDB" id="A0AAW0X397"/>
<feature type="region of interest" description="Disordered" evidence="1">
    <location>
        <begin position="57"/>
        <end position="106"/>
    </location>
</feature>
<keyword evidence="3" id="KW-1185">Reference proteome</keyword>
<reference evidence="2 3" key="1">
    <citation type="journal article" date="2024" name="BMC Genomics">
        <title>Genome assembly of redclaw crayfish (Cherax quadricarinatus) provides insights into its immune adaptation and hypoxia tolerance.</title>
        <authorList>
            <person name="Liu Z."/>
            <person name="Zheng J."/>
            <person name="Li H."/>
            <person name="Fang K."/>
            <person name="Wang S."/>
            <person name="He J."/>
            <person name="Zhou D."/>
            <person name="Weng S."/>
            <person name="Chi M."/>
            <person name="Gu Z."/>
            <person name="He J."/>
            <person name="Li F."/>
            <person name="Wang M."/>
        </authorList>
    </citation>
    <scope>NUCLEOTIDE SEQUENCE [LARGE SCALE GENOMIC DNA]</scope>
    <source>
        <strain evidence="2">ZL_2023a</strain>
    </source>
</reference>
<name>A0AAW0X397_CHEQU</name>
<proteinExistence type="predicted"/>